<protein>
    <recommendedName>
        <fullName evidence="6">7,8-dihydroneopterin aldolase</fullName>
        <ecNumber evidence="6">4.1.2.25</ecNumber>
    </recommendedName>
</protein>
<comment type="similarity">
    <text evidence="3 6">Belongs to the DHNA family.</text>
</comment>
<dbReference type="GO" id="GO:0046656">
    <property type="term" value="P:folic acid biosynthetic process"/>
    <property type="evidence" value="ECO:0007669"/>
    <property type="project" value="UniProtKB-UniRule"/>
</dbReference>
<gene>
    <name evidence="8" type="primary">folB</name>
    <name evidence="8" type="ORF">I5731_17595</name>
</gene>
<dbReference type="EC" id="4.1.2.25" evidence="6"/>
<evidence type="ECO:0000256" key="5">
    <source>
        <dbReference type="ARBA" id="ARBA00023239"/>
    </source>
</evidence>
<comment type="catalytic activity">
    <reaction evidence="1 6">
        <text>7,8-dihydroneopterin = 6-hydroxymethyl-7,8-dihydropterin + glycolaldehyde</text>
        <dbReference type="Rhea" id="RHEA:10540"/>
        <dbReference type="ChEBI" id="CHEBI:17001"/>
        <dbReference type="ChEBI" id="CHEBI:17071"/>
        <dbReference type="ChEBI" id="CHEBI:44841"/>
        <dbReference type="EC" id="4.1.2.25"/>
    </reaction>
</comment>
<dbReference type="SUPFAM" id="SSF55620">
    <property type="entry name" value="Tetrahydrobiopterin biosynthesis enzymes-like"/>
    <property type="match status" value="1"/>
</dbReference>
<evidence type="ECO:0000256" key="3">
    <source>
        <dbReference type="ARBA" id="ARBA00005708"/>
    </source>
</evidence>
<comment type="pathway">
    <text evidence="2 6">Cofactor biosynthesis; tetrahydrofolate biosynthesis; 2-amino-4-hydroxy-6-hydroxymethyl-7,8-dihydropteridine diphosphate from 7,8-dihydroneopterin triphosphate: step 3/4.</text>
</comment>
<name>A0A931I4Y6_9HYPH</name>
<dbReference type="Gene3D" id="3.30.1130.10">
    <property type="match status" value="1"/>
</dbReference>
<evidence type="ECO:0000256" key="6">
    <source>
        <dbReference type="RuleBase" id="RU362079"/>
    </source>
</evidence>
<dbReference type="PANTHER" id="PTHR42844:SF1">
    <property type="entry name" value="DIHYDRONEOPTERIN ALDOLASE 1-RELATED"/>
    <property type="match status" value="1"/>
</dbReference>
<dbReference type="InterPro" id="IPR006156">
    <property type="entry name" value="Dihydroneopterin_aldolase"/>
</dbReference>
<dbReference type="EMBL" id="JADZLT010000056">
    <property type="protein sequence ID" value="MBH0239639.1"/>
    <property type="molecule type" value="Genomic_DNA"/>
</dbReference>
<keyword evidence="5 6" id="KW-0456">Lyase</keyword>
<keyword evidence="9" id="KW-1185">Reference proteome</keyword>
<organism evidence="8 9">
    <name type="scientific">Methylobrevis albus</name>
    <dbReference type="NCBI Taxonomy" id="2793297"/>
    <lineage>
        <taxon>Bacteria</taxon>
        <taxon>Pseudomonadati</taxon>
        <taxon>Pseudomonadota</taxon>
        <taxon>Alphaproteobacteria</taxon>
        <taxon>Hyphomicrobiales</taxon>
        <taxon>Pleomorphomonadaceae</taxon>
        <taxon>Methylobrevis</taxon>
    </lineage>
</organism>
<feature type="domain" description="Dihydroneopterin aldolase/epimerase" evidence="7">
    <location>
        <begin position="5"/>
        <end position="118"/>
    </location>
</feature>
<evidence type="ECO:0000256" key="4">
    <source>
        <dbReference type="ARBA" id="ARBA00022909"/>
    </source>
</evidence>
<keyword evidence="4 6" id="KW-0289">Folate biosynthesis</keyword>
<comment type="caution">
    <text evidence="8">The sequence shown here is derived from an EMBL/GenBank/DDBJ whole genome shotgun (WGS) entry which is preliminary data.</text>
</comment>
<dbReference type="CDD" id="cd00534">
    <property type="entry name" value="DHNA_DHNTPE"/>
    <property type="match status" value="1"/>
</dbReference>
<dbReference type="AlphaFoldDB" id="A0A931I4Y6"/>
<dbReference type="GO" id="GO:0005737">
    <property type="term" value="C:cytoplasm"/>
    <property type="evidence" value="ECO:0007669"/>
    <property type="project" value="TreeGrafter"/>
</dbReference>
<evidence type="ECO:0000259" key="7">
    <source>
        <dbReference type="SMART" id="SM00905"/>
    </source>
</evidence>
<reference evidence="8" key="1">
    <citation type="submission" date="2020-12" db="EMBL/GenBank/DDBJ databases">
        <title>Methylobrevis albus sp. nov., isolated from fresh water lack sediment.</title>
        <authorList>
            <person name="Zou Q."/>
        </authorList>
    </citation>
    <scope>NUCLEOTIDE SEQUENCE</scope>
    <source>
        <strain evidence="8">L22</strain>
    </source>
</reference>
<comment type="function">
    <text evidence="6">Catalyzes the conversion of 7,8-dihydroneopterin to 6-hydroxymethyl-7,8-dihydropterin.</text>
</comment>
<proteinExistence type="inferred from homology"/>
<dbReference type="InterPro" id="IPR006157">
    <property type="entry name" value="FolB_dom"/>
</dbReference>
<dbReference type="NCBIfam" id="TIGR00526">
    <property type="entry name" value="folB_dom"/>
    <property type="match status" value="1"/>
</dbReference>
<evidence type="ECO:0000256" key="1">
    <source>
        <dbReference type="ARBA" id="ARBA00001353"/>
    </source>
</evidence>
<evidence type="ECO:0000256" key="2">
    <source>
        <dbReference type="ARBA" id="ARBA00005013"/>
    </source>
</evidence>
<dbReference type="SMART" id="SM00905">
    <property type="entry name" value="FolB"/>
    <property type="match status" value="1"/>
</dbReference>
<evidence type="ECO:0000313" key="8">
    <source>
        <dbReference type="EMBL" id="MBH0239639.1"/>
    </source>
</evidence>
<accession>A0A931I4Y6</accession>
<dbReference type="InterPro" id="IPR043133">
    <property type="entry name" value="GTP-CH-I_C/QueF"/>
</dbReference>
<dbReference type="Pfam" id="PF02152">
    <property type="entry name" value="FolB"/>
    <property type="match status" value="1"/>
</dbReference>
<dbReference type="RefSeq" id="WP_197312727.1">
    <property type="nucleotide sequence ID" value="NZ_JADZLT010000056.1"/>
</dbReference>
<dbReference type="GO" id="GO:0046654">
    <property type="term" value="P:tetrahydrofolate biosynthetic process"/>
    <property type="evidence" value="ECO:0007669"/>
    <property type="project" value="UniProtKB-UniRule"/>
</dbReference>
<sequence>MTDRIFLNRLAVFGYHGLLPEEARLGQRFFISLEVRMDLRPAGTGDAFDKTVSYATLAEIAHEIATMRRFEMIEALAEAIAGDILGRFPAIDSIVVKVEKPSAPIPFPLDSAAIEIERFRHG</sequence>
<evidence type="ECO:0000313" key="9">
    <source>
        <dbReference type="Proteomes" id="UP000631694"/>
    </source>
</evidence>
<dbReference type="Proteomes" id="UP000631694">
    <property type="component" value="Unassembled WGS sequence"/>
</dbReference>
<dbReference type="NCBIfam" id="TIGR00525">
    <property type="entry name" value="folB"/>
    <property type="match status" value="1"/>
</dbReference>
<dbReference type="PANTHER" id="PTHR42844">
    <property type="entry name" value="DIHYDRONEOPTERIN ALDOLASE 1-RELATED"/>
    <property type="match status" value="1"/>
</dbReference>
<dbReference type="GO" id="GO:0004150">
    <property type="term" value="F:dihydroneopterin aldolase activity"/>
    <property type="evidence" value="ECO:0007669"/>
    <property type="project" value="UniProtKB-UniRule"/>
</dbReference>